<dbReference type="SUPFAM" id="SSF48310">
    <property type="entry name" value="Aldehyde ferredoxin oxidoreductase, C-terminal domains"/>
    <property type="match status" value="1"/>
</dbReference>
<evidence type="ECO:0000313" key="10">
    <source>
        <dbReference type="EMBL" id="ACB84412.1"/>
    </source>
</evidence>
<dbReference type="SMART" id="SM00790">
    <property type="entry name" value="AFOR_N"/>
    <property type="match status" value="1"/>
</dbReference>
<reference evidence="10 11" key="1">
    <citation type="submission" date="2008-04" db="EMBL/GenBank/DDBJ databases">
        <title>Complete sequence of chromosome of Natranaerobius thermophilus JW/NM-WN-LF.</title>
        <authorList>
            <consortium name="US DOE Joint Genome Institute"/>
            <person name="Copeland A."/>
            <person name="Lucas S."/>
            <person name="Lapidus A."/>
            <person name="Glavina del Rio T."/>
            <person name="Dalin E."/>
            <person name="Tice H."/>
            <person name="Bruce D."/>
            <person name="Goodwin L."/>
            <person name="Pitluck S."/>
            <person name="Chertkov O."/>
            <person name="Brettin T."/>
            <person name="Detter J.C."/>
            <person name="Han C."/>
            <person name="Kuske C.R."/>
            <person name="Schmutz J."/>
            <person name="Larimer F."/>
            <person name="Land M."/>
            <person name="Hauser L."/>
            <person name="Kyrpides N."/>
            <person name="Lykidis A."/>
            <person name="Mesbah N.M."/>
            <person name="Wiegel J."/>
        </authorList>
    </citation>
    <scope>NUCLEOTIDE SEQUENCE [LARGE SCALE GENOMIC DNA]</scope>
    <source>
        <strain evidence="11">ATCC BAA-1301 / DSM 18059 / JW/NM-WN-LF</strain>
    </source>
</reference>
<dbReference type="Gene3D" id="3.60.9.10">
    <property type="entry name" value="Aldehyde ferredoxin oxidoreductase, N-terminal domain"/>
    <property type="match status" value="1"/>
</dbReference>
<name>B2A7W4_NATTJ</name>
<dbReference type="EMBL" id="CP001034">
    <property type="protein sequence ID" value="ACB84412.1"/>
    <property type="molecule type" value="Genomic_DNA"/>
</dbReference>
<evidence type="ECO:0000256" key="1">
    <source>
        <dbReference type="ARBA" id="ARBA00001966"/>
    </source>
</evidence>
<dbReference type="InterPro" id="IPR001203">
    <property type="entry name" value="OxRdtase_Ald_Fedxn_C"/>
</dbReference>
<dbReference type="Pfam" id="PF02730">
    <property type="entry name" value="AFOR_N"/>
    <property type="match status" value="1"/>
</dbReference>
<dbReference type="InParanoid" id="B2A7W4"/>
<dbReference type="OrthoDB" id="9763894at2"/>
<dbReference type="AlphaFoldDB" id="B2A7W4"/>
<evidence type="ECO:0000256" key="5">
    <source>
        <dbReference type="ARBA" id="ARBA00023002"/>
    </source>
</evidence>
<dbReference type="InterPro" id="IPR013984">
    <property type="entry name" value="Ald_Fedxn_OxRdtase_dom2"/>
</dbReference>
<dbReference type="RefSeq" id="WP_012447290.1">
    <property type="nucleotide sequence ID" value="NC_010718.1"/>
</dbReference>
<protein>
    <submittedName>
        <fullName evidence="10">Aldehyde ferredoxin oxidoreductase</fullName>
        <ecNumber evidence="10">1.2.7.5</ecNumber>
    </submittedName>
</protein>
<dbReference type="Gene3D" id="1.10.569.10">
    <property type="entry name" value="Aldehyde Ferredoxin Oxidoreductase Protein, subunit A, domain 2"/>
    <property type="match status" value="1"/>
</dbReference>
<dbReference type="InterPro" id="IPR036503">
    <property type="entry name" value="Ald_Fedxn_OxRdtase_N_sf"/>
</dbReference>
<evidence type="ECO:0000256" key="7">
    <source>
        <dbReference type="ARBA" id="ARBA00023014"/>
    </source>
</evidence>
<comment type="cofactor">
    <cofactor evidence="1">
        <name>[4Fe-4S] cluster</name>
        <dbReference type="ChEBI" id="CHEBI:49883"/>
    </cofactor>
</comment>
<keyword evidence="4" id="KW-0479">Metal-binding</keyword>
<dbReference type="GO" id="GO:0051539">
    <property type="term" value="F:4 iron, 4 sulfur cluster binding"/>
    <property type="evidence" value="ECO:0007669"/>
    <property type="project" value="UniProtKB-KW"/>
</dbReference>
<evidence type="ECO:0000259" key="9">
    <source>
        <dbReference type="SMART" id="SM00790"/>
    </source>
</evidence>
<dbReference type="InterPro" id="IPR036021">
    <property type="entry name" value="Tungsten_al_ferr_oxy-like_C"/>
</dbReference>
<dbReference type="InterPro" id="IPR013985">
    <property type="entry name" value="Ald_Fedxn_OxRdtase_dom3"/>
</dbReference>
<dbReference type="EC" id="1.2.7.5" evidence="10"/>
<dbReference type="Proteomes" id="UP000001683">
    <property type="component" value="Chromosome"/>
</dbReference>
<proteinExistence type="inferred from homology"/>
<accession>B2A7W4</accession>
<evidence type="ECO:0000256" key="4">
    <source>
        <dbReference type="ARBA" id="ARBA00022723"/>
    </source>
</evidence>
<dbReference type="HOGENOM" id="CLU_020364_1_0_9"/>
<dbReference type="GO" id="GO:0033726">
    <property type="term" value="F:aldehyde ferredoxin oxidoreductase activity"/>
    <property type="evidence" value="ECO:0007669"/>
    <property type="project" value="UniProtKB-EC"/>
</dbReference>
<dbReference type="STRING" id="457570.Nther_0827"/>
<dbReference type="KEGG" id="nth:Nther_0827"/>
<dbReference type="eggNOG" id="COG2414">
    <property type="taxonomic scope" value="Bacteria"/>
</dbReference>
<dbReference type="SUPFAM" id="SSF56228">
    <property type="entry name" value="Aldehyde ferredoxin oxidoreductase, N-terminal domain"/>
    <property type="match status" value="1"/>
</dbReference>
<evidence type="ECO:0000256" key="3">
    <source>
        <dbReference type="ARBA" id="ARBA00022485"/>
    </source>
</evidence>
<dbReference type="GO" id="GO:0046872">
    <property type="term" value="F:metal ion binding"/>
    <property type="evidence" value="ECO:0007669"/>
    <property type="project" value="UniProtKB-KW"/>
</dbReference>
<reference evidence="10 11" key="2">
    <citation type="journal article" date="2011" name="J. Bacteriol.">
        <title>Complete genome sequence of the anaerobic, halophilic alkalithermophile Natranaerobius thermophilus JW/NM-WN-LF.</title>
        <authorList>
            <person name="Zhao B."/>
            <person name="Mesbah N.M."/>
            <person name="Dalin E."/>
            <person name="Goodwin L."/>
            <person name="Nolan M."/>
            <person name="Pitluck S."/>
            <person name="Chertkov O."/>
            <person name="Brettin T.S."/>
            <person name="Han J."/>
            <person name="Larimer F.W."/>
            <person name="Land M.L."/>
            <person name="Hauser L."/>
            <person name="Kyrpides N."/>
            <person name="Wiegel J."/>
        </authorList>
    </citation>
    <scope>NUCLEOTIDE SEQUENCE [LARGE SCALE GENOMIC DNA]</scope>
    <source>
        <strain evidence="11">ATCC BAA-1301 / DSM 18059 / JW/NM-WN-LF</strain>
    </source>
</reference>
<dbReference type="InterPro" id="IPR051919">
    <property type="entry name" value="W-dependent_AOR"/>
</dbReference>
<organism evidence="10 11">
    <name type="scientific">Natranaerobius thermophilus (strain ATCC BAA-1301 / DSM 18059 / JW/NM-WN-LF)</name>
    <dbReference type="NCBI Taxonomy" id="457570"/>
    <lineage>
        <taxon>Bacteria</taxon>
        <taxon>Bacillati</taxon>
        <taxon>Bacillota</taxon>
        <taxon>Clostridia</taxon>
        <taxon>Natranaerobiales</taxon>
        <taxon>Natranaerobiaceae</taxon>
        <taxon>Natranaerobius</taxon>
    </lineage>
</organism>
<dbReference type="Pfam" id="PF01314">
    <property type="entry name" value="AFOR_C"/>
    <property type="match status" value="1"/>
</dbReference>
<evidence type="ECO:0000313" key="11">
    <source>
        <dbReference type="Proteomes" id="UP000001683"/>
    </source>
</evidence>
<dbReference type="PANTHER" id="PTHR30038:SF0">
    <property type="entry name" value="TUNGSTEN-CONTAINING ALDEHYDE FERREDOXIN OXIDOREDUCTASE"/>
    <property type="match status" value="1"/>
</dbReference>
<evidence type="ECO:0000256" key="6">
    <source>
        <dbReference type="ARBA" id="ARBA00023004"/>
    </source>
</evidence>
<keyword evidence="6" id="KW-0408">Iron</keyword>
<keyword evidence="5 10" id="KW-0560">Oxidoreductase</keyword>
<keyword evidence="7" id="KW-0411">Iron-sulfur</keyword>
<dbReference type="InterPro" id="IPR013983">
    <property type="entry name" value="Ald_Fedxn_OxRdtase_N"/>
</dbReference>
<evidence type="ECO:0000256" key="8">
    <source>
        <dbReference type="ARBA" id="ARBA00049934"/>
    </source>
</evidence>
<feature type="domain" description="Aldehyde ferredoxin oxidoreductase N-terminal" evidence="9">
    <location>
        <begin position="1"/>
        <end position="206"/>
    </location>
</feature>
<evidence type="ECO:0000256" key="2">
    <source>
        <dbReference type="ARBA" id="ARBA00011032"/>
    </source>
</evidence>
<comment type="similarity">
    <text evidence="2">Belongs to the AOR/FOR family.</text>
</comment>
<sequence>MNNIFRVNLSERSVNQVEVPESYQALGGRALTSQIIYDEVKPTSHPLGENNKLVFAPGLLSGTRAPSSGRLSVGSISPLTKGIKESNSGGTAAQDLAKLGLKALVIEGKAEQDNQVLVIDKDGVRLEEDNSLAGLGNYEVGDKLRQKYGEKVTIMSIGPAGEYKMTAASIAVTDTDDRPVRAFGRGGLGAVMGAKGLKAIVIDDEGAPGVELTDEDAFKEASRKFSKIILDHPVSGEALRNYGTAVLINILNEAGGLPTENFRSGRFETANKISGETMTETIKERDGKPGHSCHPGCIMGCSNVYHDDKGEYLTAGFEYETIWAFGAHCNIDDLDYIAYFDRCCDDLGLDTIETGVTFGVFMETDMIEFGDKEEVKRIFDEEIRKGTPLGQILGSGSETTGRVFGIDRVPTVKRQSIPAYDPRAVKGVGVTYATSTQGADHTAGYSVTANILKVGGEINPLKKEGQVDLSRDLQVATASIDSTGLCLFVAFAVLDSDEALPTVVDMINAQYGTNLTVDDVNELGQQILNVERKFNEKAGFTKAHDRLPEFFEKEELPPHDVKFDLSEEELDSLYNFS</sequence>
<dbReference type="PANTHER" id="PTHR30038">
    <property type="entry name" value="ALDEHYDE FERREDOXIN OXIDOREDUCTASE"/>
    <property type="match status" value="1"/>
</dbReference>
<dbReference type="Gene3D" id="1.10.599.10">
    <property type="entry name" value="Aldehyde Ferredoxin Oxidoreductase Protein, subunit A, domain 3"/>
    <property type="match status" value="1"/>
</dbReference>
<dbReference type="GO" id="GO:0009055">
    <property type="term" value="F:electron transfer activity"/>
    <property type="evidence" value="ECO:0007669"/>
    <property type="project" value="InterPro"/>
</dbReference>
<keyword evidence="3" id="KW-0004">4Fe-4S</keyword>
<keyword evidence="11" id="KW-1185">Reference proteome</keyword>
<gene>
    <name evidence="10" type="ordered locus">Nther_0827</name>
</gene>
<comment type="cofactor">
    <cofactor evidence="8">
        <name>tungstopterin</name>
        <dbReference type="ChEBI" id="CHEBI:30402"/>
    </cofactor>
</comment>